<protein>
    <submittedName>
        <fullName evidence="1">Uncharacterized protein</fullName>
    </submittedName>
</protein>
<sequence length="103" mass="11435">MRALHVETPRYTKNAEWGFGINIPNFKIYVWVTTANEVATRGIVIMCGGEDGNFVRRIAASSNDDGARIITAAAMAIKEIKNRPMCACGTHKYMFKPLNIIDS</sequence>
<proteinExistence type="predicted"/>
<evidence type="ECO:0000313" key="2">
    <source>
        <dbReference type="Proteomes" id="UP000183206"/>
    </source>
</evidence>
<gene>
    <name evidence="1" type="ORF">AUJ44_00900</name>
</gene>
<evidence type="ECO:0000313" key="1">
    <source>
        <dbReference type="EMBL" id="OIO33226.1"/>
    </source>
</evidence>
<accession>A0A1J4V7U5</accession>
<comment type="caution">
    <text evidence="1">The sequence shown here is derived from an EMBL/GenBank/DDBJ whole genome shotgun (WGS) entry which is preliminary data.</text>
</comment>
<reference evidence="1 2" key="1">
    <citation type="journal article" date="2016" name="Environ. Microbiol.">
        <title>Genomic resolution of a cold subsurface aquifer community provides metabolic insights for novel microbes adapted to high CO concentrations.</title>
        <authorList>
            <person name="Probst A.J."/>
            <person name="Castelle C.J."/>
            <person name="Singh A."/>
            <person name="Brown C.T."/>
            <person name="Anantharaman K."/>
            <person name="Sharon I."/>
            <person name="Hug L.A."/>
            <person name="Burstein D."/>
            <person name="Emerson J.B."/>
            <person name="Thomas B.C."/>
            <person name="Banfield J.F."/>
        </authorList>
    </citation>
    <scope>NUCLEOTIDE SEQUENCE [LARGE SCALE GENOMIC DNA]</scope>
    <source>
        <strain evidence="1">CG1_02_47_685</strain>
    </source>
</reference>
<organism evidence="1 2">
    <name type="scientific">Candidatus Nomurabacteria bacterium CG1_02_47_685</name>
    <dbReference type="NCBI Taxonomy" id="1805282"/>
    <lineage>
        <taxon>Bacteria</taxon>
        <taxon>Candidatus Nomuraibacteriota</taxon>
    </lineage>
</organism>
<name>A0A1J4V7U5_9BACT</name>
<dbReference type="EMBL" id="MNVO01000015">
    <property type="protein sequence ID" value="OIO33226.1"/>
    <property type="molecule type" value="Genomic_DNA"/>
</dbReference>
<dbReference type="AlphaFoldDB" id="A0A1J4V7U5"/>
<dbReference type="Proteomes" id="UP000183206">
    <property type="component" value="Unassembled WGS sequence"/>
</dbReference>